<evidence type="ECO:0000313" key="3">
    <source>
        <dbReference type="Proteomes" id="UP001254165"/>
    </source>
</evidence>
<name>A0ABU3NPG4_9CHLR</name>
<dbReference type="EMBL" id="JAUHMF010000001">
    <property type="protein sequence ID" value="MDT8897696.1"/>
    <property type="molecule type" value="Genomic_DNA"/>
</dbReference>
<protein>
    <submittedName>
        <fullName evidence="2">DUF3887 domain-containing protein</fullName>
    </submittedName>
</protein>
<sequence>MNKSQWQIVLTLVFVIGIILTACSGGARTLEGDTRDAVLAYAEPMADTLLNGLFAGDYTAFATDFDEAMRKGLDEKAFTDLRQTLESRLGAFQSREVSSVLESGNYYIVVYRLRFEKDDAVTMRLVLTKTEPHLVSGLWFDSPELRKR</sequence>
<dbReference type="Gene3D" id="3.10.450.590">
    <property type="match status" value="1"/>
</dbReference>
<dbReference type="RefSeq" id="WP_315624359.1">
    <property type="nucleotide sequence ID" value="NZ_JAUHMF010000001.1"/>
</dbReference>
<dbReference type="PROSITE" id="PS51257">
    <property type="entry name" value="PROKAR_LIPOPROTEIN"/>
    <property type="match status" value="1"/>
</dbReference>
<accession>A0ABU3NPG4</accession>
<keyword evidence="3" id="KW-1185">Reference proteome</keyword>
<organism evidence="2 3">
    <name type="scientific">Thermanaerothrix solaris</name>
    <dbReference type="NCBI Taxonomy" id="3058434"/>
    <lineage>
        <taxon>Bacteria</taxon>
        <taxon>Bacillati</taxon>
        <taxon>Chloroflexota</taxon>
        <taxon>Anaerolineae</taxon>
        <taxon>Anaerolineales</taxon>
        <taxon>Anaerolineaceae</taxon>
        <taxon>Thermanaerothrix</taxon>
    </lineage>
</organism>
<dbReference type="InterPro" id="IPR024981">
    <property type="entry name" value="DUF3887"/>
</dbReference>
<proteinExistence type="predicted"/>
<dbReference type="Pfam" id="PF13026">
    <property type="entry name" value="DUF3887"/>
    <property type="match status" value="1"/>
</dbReference>
<evidence type="ECO:0000259" key="1">
    <source>
        <dbReference type="Pfam" id="PF13026"/>
    </source>
</evidence>
<feature type="domain" description="DUF3887" evidence="1">
    <location>
        <begin position="48"/>
        <end position="120"/>
    </location>
</feature>
<dbReference type="Proteomes" id="UP001254165">
    <property type="component" value="Unassembled WGS sequence"/>
</dbReference>
<gene>
    <name evidence="2" type="ORF">QYE77_05410</name>
</gene>
<comment type="caution">
    <text evidence="2">The sequence shown here is derived from an EMBL/GenBank/DDBJ whole genome shotgun (WGS) entry which is preliminary data.</text>
</comment>
<evidence type="ECO:0000313" key="2">
    <source>
        <dbReference type="EMBL" id="MDT8897696.1"/>
    </source>
</evidence>
<reference evidence="2 3" key="1">
    <citation type="submission" date="2023-07" db="EMBL/GenBank/DDBJ databases">
        <title>Novel species of Thermanaerothrix with wide hydrolytic capabilities.</title>
        <authorList>
            <person name="Zayulina K.S."/>
            <person name="Podosokorskaya O.A."/>
            <person name="Elcheninov A.G."/>
        </authorList>
    </citation>
    <scope>NUCLEOTIDE SEQUENCE [LARGE SCALE GENOMIC DNA]</scope>
    <source>
        <strain evidence="2 3">4228-RoL</strain>
    </source>
</reference>